<sequence length="359" mass="40184">MRFKFSMSPLSAILRSQKRLRRRIEKAMPQFRLPEAPKVPKPRAPRSVLVHVPAFGSNPGRLRMLEYVPPVRREPQTLVVVLHGCLQTAENYHRGSGWSRMARDKGFVLLYPEQVQANNHNLCFNWFRPSMVARDRGELMSIRQMIEHSVERHGIARDRIFIQGLSAGGAMANALLVTYPDLFAAGQVVGGLPYGAARDAMSAMSVMKSGSRRSREEWGDLARAVGGEGKGTRPAVSIWQGRADRVVSPLNAEALLSQWLQLHGLDEKSAARETGVEGDVLIWRDGNGKTLIEYRLLEGLDHGLPVIVRHANHKRQPYMIEGAIGAPQQFYETFIRQRVQAAGRQSISSPRSKRRSGQS</sequence>
<dbReference type="SUPFAM" id="SSF53474">
    <property type="entry name" value="alpha/beta-Hydrolases"/>
    <property type="match status" value="1"/>
</dbReference>
<evidence type="ECO:0000313" key="4">
    <source>
        <dbReference type="Proteomes" id="UP001522662"/>
    </source>
</evidence>
<keyword evidence="1" id="KW-0732">Signal</keyword>
<keyword evidence="2" id="KW-0378">Hydrolase</keyword>
<accession>A0ABT0D2H2</accession>
<comment type="caution">
    <text evidence="3">The sequence shown here is derived from an EMBL/GenBank/DDBJ whole genome shotgun (WGS) entry which is preliminary data.</text>
</comment>
<dbReference type="InterPro" id="IPR050955">
    <property type="entry name" value="Plant_Biomass_Hydrol_Est"/>
</dbReference>
<dbReference type="EMBL" id="JALAYX010000003">
    <property type="protein sequence ID" value="MCJ8239616.1"/>
    <property type="molecule type" value="Genomic_DNA"/>
</dbReference>
<keyword evidence="4" id="KW-1185">Reference proteome</keyword>
<gene>
    <name evidence="3" type="ORF">MKJ03_14900</name>
</gene>
<dbReference type="RefSeq" id="WP_245137140.1">
    <property type="nucleotide sequence ID" value="NZ_CP128477.1"/>
</dbReference>
<name>A0ABT0D2H2_9HYPH</name>
<dbReference type="PANTHER" id="PTHR43037">
    <property type="entry name" value="UNNAMED PRODUCT-RELATED"/>
    <property type="match status" value="1"/>
</dbReference>
<evidence type="ECO:0000313" key="3">
    <source>
        <dbReference type="EMBL" id="MCJ8239616.1"/>
    </source>
</evidence>
<evidence type="ECO:0000256" key="2">
    <source>
        <dbReference type="ARBA" id="ARBA00022801"/>
    </source>
</evidence>
<dbReference type="PANTHER" id="PTHR43037:SF1">
    <property type="entry name" value="BLL1128 PROTEIN"/>
    <property type="match status" value="1"/>
</dbReference>
<organism evidence="3 4">
    <name type="scientific">Peteryoungia algae</name>
    <dbReference type="NCBI Taxonomy" id="2919917"/>
    <lineage>
        <taxon>Bacteria</taxon>
        <taxon>Pseudomonadati</taxon>
        <taxon>Pseudomonadota</taxon>
        <taxon>Alphaproteobacteria</taxon>
        <taxon>Hyphomicrobiales</taxon>
        <taxon>Rhizobiaceae</taxon>
        <taxon>Peteryoungia</taxon>
    </lineage>
</organism>
<dbReference type="Gene3D" id="3.40.50.1820">
    <property type="entry name" value="alpha/beta hydrolase"/>
    <property type="match status" value="1"/>
</dbReference>
<dbReference type="InterPro" id="IPR010126">
    <property type="entry name" value="Esterase_phb"/>
</dbReference>
<dbReference type="NCBIfam" id="TIGR01840">
    <property type="entry name" value="esterase_phb"/>
    <property type="match status" value="1"/>
</dbReference>
<protein>
    <submittedName>
        <fullName evidence="3">PHB depolymerase family esterase</fullName>
    </submittedName>
</protein>
<dbReference type="Pfam" id="PF10503">
    <property type="entry name" value="Esterase_PHB"/>
    <property type="match status" value="1"/>
</dbReference>
<dbReference type="InterPro" id="IPR029058">
    <property type="entry name" value="AB_hydrolase_fold"/>
</dbReference>
<proteinExistence type="predicted"/>
<dbReference type="Proteomes" id="UP001522662">
    <property type="component" value="Unassembled WGS sequence"/>
</dbReference>
<evidence type="ECO:0000256" key="1">
    <source>
        <dbReference type="ARBA" id="ARBA00022729"/>
    </source>
</evidence>
<reference evidence="3 4" key="1">
    <citation type="submission" date="2022-03" db="EMBL/GenBank/DDBJ databases">
        <title>Rhizobium SSM4.3 sp. nov., isolated from Sediment (Gouqi Island).</title>
        <authorList>
            <person name="Chen G."/>
        </authorList>
    </citation>
    <scope>NUCLEOTIDE SEQUENCE [LARGE SCALE GENOMIC DNA]</scope>
    <source>
        <strain evidence="3 4">SSM4.3</strain>
    </source>
</reference>